<feature type="binding site" description="axial binding residue" evidence="8">
    <location>
        <position position="467"/>
    </location>
    <ligand>
        <name>heme</name>
        <dbReference type="ChEBI" id="CHEBI:30413"/>
    </ligand>
    <ligandPart>
        <name>Fe</name>
        <dbReference type="ChEBI" id="CHEBI:18248"/>
    </ligandPart>
</feature>
<keyword evidence="9" id="KW-0812">Transmembrane</keyword>
<feature type="transmembrane region" description="Helical" evidence="9">
    <location>
        <begin position="20"/>
        <end position="42"/>
    </location>
</feature>
<keyword evidence="9" id="KW-1133">Transmembrane helix</keyword>
<keyword evidence="7" id="KW-0503">Monooxygenase</keyword>
<comment type="similarity">
    <text evidence="2">Belongs to the cytochrome P450 family.</text>
</comment>
<dbReference type="EMBL" id="CU633872">
    <property type="protein sequence ID" value="CAP65577.1"/>
    <property type="molecule type" value="Genomic_DNA"/>
</dbReference>
<evidence type="ECO:0000256" key="4">
    <source>
        <dbReference type="ARBA" id="ARBA00022723"/>
    </source>
</evidence>
<keyword evidence="5" id="KW-0560">Oxidoreductase</keyword>
<dbReference type="PRINTS" id="PR00385">
    <property type="entry name" value="P450"/>
</dbReference>
<evidence type="ECO:0000256" key="3">
    <source>
        <dbReference type="ARBA" id="ARBA00022617"/>
    </source>
</evidence>
<dbReference type="Proteomes" id="UP000001197">
    <property type="component" value="Chromosome 6"/>
</dbReference>
<keyword evidence="9" id="KW-0472">Membrane</keyword>
<evidence type="ECO:0000256" key="9">
    <source>
        <dbReference type="SAM" id="Phobius"/>
    </source>
</evidence>
<dbReference type="PANTHER" id="PTHR24305:SF77">
    <property type="entry name" value="CYTOCHROME P450 MONOOXYGENASE"/>
    <property type="match status" value="1"/>
</dbReference>
<dbReference type="InterPro" id="IPR050121">
    <property type="entry name" value="Cytochrome_P450_monoxygenase"/>
</dbReference>
<dbReference type="EMBL" id="FO904941">
    <property type="protein sequence ID" value="CDP31571.1"/>
    <property type="molecule type" value="Genomic_DNA"/>
</dbReference>
<dbReference type="GO" id="GO:0005506">
    <property type="term" value="F:iron ion binding"/>
    <property type="evidence" value="ECO:0007669"/>
    <property type="project" value="InterPro"/>
</dbReference>
<keyword evidence="6 8" id="KW-0408">Iron</keyword>
<evidence type="ECO:0000256" key="2">
    <source>
        <dbReference type="ARBA" id="ARBA00010617"/>
    </source>
</evidence>
<dbReference type="InterPro" id="IPR001128">
    <property type="entry name" value="Cyt_P450"/>
</dbReference>
<dbReference type="PRINTS" id="PR00465">
    <property type="entry name" value="EP450IV"/>
</dbReference>
<dbReference type="InterPro" id="IPR002403">
    <property type="entry name" value="Cyt_P450_E_grp-IV"/>
</dbReference>
<accession>B2ANF3</accession>
<protein>
    <submittedName>
        <fullName evidence="11">Cytochrome P450 E-class, group IV</fullName>
    </submittedName>
    <submittedName>
        <fullName evidence="10">Podospora anserina S mat+ genomic DNA chromosome 6, supercontig 4</fullName>
    </submittedName>
</protein>
<dbReference type="GO" id="GO:0004497">
    <property type="term" value="F:monooxygenase activity"/>
    <property type="evidence" value="ECO:0007669"/>
    <property type="project" value="UniProtKB-KW"/>
</dbReference>
<keyword evidence="12" id="KW-1185">Reference proteome</keyword>
<comment type="cofactor">
    <cofactor evidence="1 8">
        <name>heme</name>
        <dbReference type="ChEBI" id="CHEBI:30413"/>
    </cofactor>
</comment>
<evidence type="ECO:0000256" key="5">
    <source>
        <dbReference type="ARBA" id="ARBA00023002"/>
    </source>
</evidence>
<keyword evidence="3 8" id="KW-0349">Heme</keyword>
<proteinExistence type="inferred from homology"/>
<dbReference type="GO" id="GO:0020037">
    <property type="term" value="F:heme binding"/>
    <property type="evidence" value="ECO:0007669"/>
    <property type="project" value="InterPro"/>
</dbReference>
<evidence type="ECO:0000256" key="8">
    <source>
        <dbReference type="PIRSR" id="PIRSR602403-1"/>
    </source>
</evidence>
<dbReference type="PANTHER" id="PTHR24305">
    <property type="entry name" value="CYTOCHROME P450"/>
    <property type="match status" value="1"/>
</dbReference>
<dbReference type="HOGENOM" id="CLU_001570_14_0_1"/>
<organism evidence="10">
    <name type="scientific">Podospora anserina (strain S / ATCC MYA-4624 / DSM 980 / FGSC 10383)</name>
    <name type="common">Pleurage anserina</name>
    <dbReference type="NCBI Taxonomy" id="515849"/>
    <lineage>
        <taxon>Eukaryota</taxon>
        <taxon>Fungi</taxon>
        <taxon>Dikarya</taxon>
        <taxon>Ascomycota</taxon>
        <taxon>Pezizomycotina</taxon>
        <taxon>Sordariomycetes</taxon>
        <taxon>Sordariomycetidae</taxon>
        <taxon>Sordariales</taxon>
        <taxon>Podosporaceae</taxon>
        <taxon>Podospora</taxon>
        <taxon>Podospora anserina</taxon>
    </lineage>
</organism>
<evidence type="ECO:0000313" key="12">
    <source>
        <dbReference type="Proteomes" id="UP000001197"/>
    </source>
</evidence>
<evidence type="ECO:0000256" key="6">
    <source>
        <dbReference type="ARBA" id="ARBA00023004"/>
    </source>
</evidence>
<dbReference type="CDD" id="cd11060">
    <property type="entry name" value="CYP57A1-like"/>
    <property type="match status" value="1"/>
</dbReference>
<name>B2ANF3_PODAN</name>
<dbReference type="KEGG" id="pan:PODANS72p278"/>
<reference evidence="12" key="3">
    <citation type="journal article" date="2014" name="Genetics">
        <title>Maintaining two mating types: Structure of the mating type locus and its role in heterokaryosis in Podospora anserina.</title>
        <authorList>
            <person name="Grognet P."/>
            <person name="Bidard F."/>
            <person name="Kuchly C."/>
            <person name="Tong L.C.H."/>
            <person name="Coppin E."/>
            <person name="Benkhali J.A."/>
            <person name="Couloux A."/>
            <person name="Wincker P."/>
            <person name="Debuchy R."/>
            <person name="Silar P."/>
        </authorList>
    </citation>
    <scope>GENOME REANNOTATION</scope>
    <source>
        <strain evidence="12">S / ATCC MYA-4624 / DSM 980 / FGSC 10383</strain>
    </source>
</reference>
<dbReference type="AlphaFoldDB" id="B2ANF3"/>
<sequence length="540" mass="59802">MTYPSHMMAVLPEIPNPPLSYSVPAFLLLLFMTYYLSTAIYCHFFSPLRRFPGPPTTSFSYLWLCKVHRPGRMADYFTAANSKYGHMSTIRVGPNDLITSDPEVIRRTSGARSKYSRSDWYKQSRLDPLTDARFTTLDTKYHDELKAKLSAGYAGKDVPNLEGDIDLKLRQVREVLERKVEQGKTIDLARLSSHFTLDSISRIAFGHEADFEMVLTEGADKHGVDYLGLVERHAPKSVAISSAPLLRGLFANDLTLKLIGPKATDKAGLGLLMRLARMLVGERFGEGAEDRKDMLGSFVRHGLSQRECEAEVLIQIVAGSDTTATAIRATMLYVMTTPRVYRALQREIDEGIKSGKISNPITAAEGAKLPYLQGVIYEGLRLYPPFTGIPLKVVPPEGDTIDGKFVPGGTRIAASFWSTGRHKGTFGEDADLFRPERWIEAAAQNEKKFVEMKRVAELVFGYGRWGCPGKTVAFLELNKIFVEVCLFCATPPCRSSGCETDTRDLFANGSCCGTLTSNLCTLMSRGKRTTTACGYTVICG</sequence>
<keyword evidence="4 8" id="KW-0479">Metal-binding</keyword>
<reference evidence="10" key="2">
    <citation type="submission" date="2008-07" db="EMBL/GenBank/DDBJ databases">
        <authorList>
            <person name="Genoscope - CEA"/>
        </authorList>
    </citation>
    <scope>NUCLEOTIDE SEQUENCE</scope>
    <source>
        <strain evidence="10">S mat+</strain>
    </source>
</reference>
<dbReference type="RefSeq" id="XP_003437492.1">
    <property type="nucleotide sequence ID" value="XM_003437444.1"/>
</dbReference>
<dbReference type="OrthoDB" id="3934656at2759"/>
<evidence type="ECO:0000256" key="7">
    <source>
        <dbReference type="ARBA" id="ARBA00023033"/>
    </source>
</evidence>
<dbReference type="GO" id="GO:0016705">
    <property type="term" value="F:oxidoreductase activity, acting on paired donors, with incorporation or reduction of molecular oxygen"/>
    <property type="evidence" value="ECO:0007669"/>
    <property type="project" value="InterPro"/>
</dbReference>
<evidence type="ECO:0000313" key="11">
    <source>
        <dbReference type="EMBL" id="CDP31571.1"/>
    </source>
</evidence>
<dbReference type="VEuPathDB" id="FungiDB:PODANS_6_10690"/>
<dbReference type="GeneID" id="11176286"/>
<reference evidence="10 12" key="1">
    <citation type="journal article" date="2008" name="Genome Biol.">
        <title>The genome sequence of the model ascomycete fungus Podospora anserina.</title>
        <authorList>
            <person name="Espagne E."/>
            <person name="Lespinet O."/>
            <person name="Malagnac F."/>
            <person name="Da Silva C."/>
            <person name="Jaillon O."/>
            <person name="Porcel B.M."/>
            <person name="Couloux A."/>
            <person name="Aury J.-M."/>
            <person name="Segurens B."/>
            <person name="Poulain J."/>
            <person name="Anthouard V."/>
            <person name="Grossetete S."/>
            <person name="Khalili H."/>
            <person name="Coppin E."/>
            <person name="Dequard-Chablat M."/>
            <person name="Picard M."/>
            <person name="Contamine V."/>
            <person name="Arnaise S."/>
            <person name="Bourdais A."/>
            <person name="Berteaux-Lecellier V."/>
            <person name="Gautheret D."/>
            <person name="de Vries R.P."/>
            <person name="Battaglia E."/>
            <person name="Coutinho P.M."/>
            <person name="Danchin E.G.J."/>
            <person name="Henrissat B."/>
            <person name="El Khoury R."/>
            <person name="Sainsard-Chanet A."/>
            <person name="Boivin A."/>
            <person name="Pinan-Lucarre B."/>
            <person name="Sellem C.H."/>
            <person name="Debuchy R."/>
            <person name="Wincker P."/>
            <person name="Weissenbach J."/>
            <person name="Silar P."/>
        </authorList>
    </citation>
    <scope>NUCLEOTIDE SEQUENCE [LARGE SCALE GENOMIC DNA]</scope>
    <source>
        <strain evidence="12">S / ATCC MYA-4624 / DSM 980 / FGSC 10383</strain>
        <strain evidence="10">S mat+</strain>
    </source>
</reference>
<reference evidence="11" key="4">
    <citation type="submission" date="2015-04" db="EMBL/GenBank/DDBJ databases">
        <title>Maintaining two mating types: Structure of the mating type locus and its role in heterokaryosis in Podospora anserina.</title>
        <authorList>
            <person name="Grognet P."/>
            <person name="Bidard F."/>
            <person name="Kuchly C."/>
            <person name="Chan Ho Tong L."/>
            <person name="Coppin E."/>
            <person name="Ait Benkhali J."/>
            <person name="Couloux A."/>
            <person name="Wincker P."/>
            <person name="Debuchy R."/>
            <person name="Silar P."/>
        </authorList>
    </citation>
    <scope>NUCLEOTIDE SEQUENCE</scope>
</reference>
<dbReference type="Gene3D" id="1.10.630.10">
    <property type="entry name" value="Cytochrome P450"/>
    <property type="match status" value="1"/>
</dbReference>
<dbReference type="Pfam" id="PF00067">
    <property type="entry name" value="p450"/>
    <property type="match status" value="1"/>
</dbReference>
<dbReference type="eggNOG" id="KOG0157">
    <property type="taxonomic scope" value="Eukaryota"/>
</dbReference>
<dbReference type="InterPro" id="IPR036396">
    <property type="entry name" value="Cyt_P450_sf"/>
</dbReference>
<evidence type="ECO:0000313" key="10">
    <source>
        <dbReference type="EMBL" id="CAP65577.1"/>
    </source>
</evidence>
<evidence type="ECO:0000256" key="1">
    <source>
        <dbReference type="ARBA" id="ARBA00001971"/>
    </source>
</evidence>
<dbReference type="SUPFAM" id="SSF48264">
    <property type="entry name" value="Cytochrome P450"/>
    <property type="match status" value="1"/>
</dbReference>
<dbReference type="STRING" id="515849.B2ANF3"/>
<gene>
    <name evidence="10" type="ORF">PODANS_6_10690</name>
</gene>